<keyword evidence="3" id="KW-1185">Reference proteome</keyword>
<dbReference type="GeneID" id="85328045"/>
<dbReference type="RefSeq" id="XP_060304041.1">
    <property type="nucleotide sequence ID" value="XM_060444775.1"/>
</dbReference>
<accession>A0AA40BJ22</accession>
<reference evidence="2" key="1">
    <citation type="submission" date="2023-06" db="EMBL/GenBank/DDBJ databases">
        <title>Genome-scale phylogeny and comparative genomics of the fungal order Sordariales.</title>
        <authorList>
            <consortium name="Lawrence Berkeley National Laboratory"/>
            <person name="Hensen N."/>
            <person name="Bonometti L."/>
            <person name="Westerberg I."/>
            <person name="Brannstrom I.O."/>
            <person name="Guillou S."/>
            <person name="Cros-Aarteil S."/>
            <person name="Calhoun S."/>
            <person name="Haridas S."/>
            <person name="Kuo A."/>
            <person name="Mondo S."/>
            <person name="Pangilinan J."/>
            <person name="Riley R."/>
            <person name="LaButti K."/>
            <person name="Andreopoulos B."/>
            <person name="Lipzen A."/>
            <person name="Chen C."/>
            <person name="Yanf M."/>
            <person name="Daum C."/>
            <person name="Ng V."/>
            <person name="Clum A."/>
            <person name="Steindorff A."/>
            <person name="Ohm R."/>
            <person name="Martin F."/>
            <person name="Silar P."/>
            <person name="Natvig D."/>
            <person name="Lalanne C."/>
            <person name="Gautier V."/>
            <person name="Ament-velasquez S.L."/>
            <person name="Kruys A."/>
            <person name="Hutchinson M.I."/>
            <person name="Powell A.J."/>
            <person name="Barry K."/>
            <person name="Miller A.N."/>
            <person name="Grigoriev I.V."/>
            <person name="Debuchy R."/>
            <person name="Gladieux P."/>
            <person name="Thoren M.H."/>
            <person name="Johannesson H."/>
        </authorList>
    </citation>
    <scope>NUCLEOTIDE SEQUENCE</scope>
    <source>
        <strain evidence="2">SMH2392-1A</strain>
    </source>
</reference>
<evidence type="ECO:0000313" key="2">
    <source>
        <dbReference type="EMBL" id="KAK0735164.1"/>
    </source>
</evidence>
<dbReference type="Proteomes" id="UP001172101">
    <property type="component" value="Unassembled WGS sequence"/>
</dbReference>
<comment type="caution">
    <text evidence="2">The sequence shown here is derived from an EMBL/GenBank/DDBJ whole genome shotgun (WGS) entry which is preliminary data.</text>
</comment>
<evidence type="ECO:0000313" key="3">
    <source>
        <dbReference type="Proteomes" id="UP001172101"/>
    </source>
</evidence>
<gene>
    <name evidence="2" type="ORF">B0T26DRAFT_746982</name>
</gene>
<evidence type="ECO:0000256" key="1">
    <source>
        <dbReference type="SAM" id="MobiDB-lite"/>
    </source>
</evidence>
<proteinExistence type="predicted"/>
<name>A0AA40BJ22_9PEZI</name>
<organism evidence="2 3">
    <name type="scientific">Lasiosphaeria miniovina</name>
    <dbReference type="NCBI Taxonomy" id="1954250"/>
    <lineage>
        <taxon>Eukaryota</taxon>
        <taxon>Fungi</taxon>
        <taxon>Dikarya</taxon>
        <taxon>Ascomycota</taxon>
        <taxon>Pezizomycotina</taxon>
        <taxon>Sordariomycetes</taxon>
        <taxon>Sordariomycetidae</taxon>
        <taxon>Sordariales</taxon>
        <taxon>Lasiosphaeriaceae</taxon>
        <taxon>Lasiosphaeria</taxon>
    </lineage>
</organism>
<dbReference type="AlphaFoldDB" id="A0AA40BJ22"/>
<feature type="region of interest" description="Disordered" evidence="1">
    <location>
        <begin position="113"/>
        <end position="156"/>
    </location>
</feature>
<dbReference type="EMBL" id="JAUIRO010000001">
    <property type="protein sequence ID" value="KAK0735164.1"/>
    <property type="molecule type" value="Genomic_DNA"/>
</dbReference>
<sequence>MTPDERMAILNAVANRRHAVLAQVAKARPEMVKPDVSKGTVDKYEDRFHYKLFEDGVRQQVSTDHIGWHVDRKIWAAYLGSKPFSYMKEPEKFAGPHSLPWAKFLQNQIVSEPGTAPASSRRHRAPSTTYTSTVRHGSSPSVSFNASPVGHRVERAKRPRIESKKSFTVEVGNEAPTEVAGGGKYICRKKIIETYYEKQADGSVCKVLEKVSTETFPTDNALFDDDSGDEEA</sequence>
<feature type="compositionally biased region" description="Polar residues" evidence="1">
    <location>
        <begin position="126"/>
        <end position="146"/>
    </location>
</feature>
<protein>
    <submittedName>
        <fullName evidence="2">Uncharacterized protein</fullName>
    </submittedName>
</protein>